<evidence type="ECO:0000256" key="3">
    <source>
        <dbReference type="ARBA" id="ARBA00022475"/>
    </source>
</evidence>
<sequence length="386" mass="42435">MFYIALRMLIGDRGKFIGIILGISFASLIMTQQPGVFVGLMTRSFSFLTDMGLPDIWVMDSKVQYIDDSKPMAQTMLYRVSSIAGVDWAKPLYKGNIQARLENGNFQNCNVIGLDDTTLIGGPATMIEGQLEDLRRSDSVIVNVEGANDKLAKPSAYPGGPKIPLKVGDQLELNDHRAVVVGIAETTRTFQSLPVVFTTFTRATNFAPPQRHLLSFILVKVKSDENIQGVITRIKENTGLAAYTADEFKNITIKYYLKYTGIPINFGVSVLLGFLVGAAISGQTFYNFTLENLRYFGVLKAMGATDRMLLYMILFQSIIVGVVGYGIGLGGTTLFSILSRSSQIAFRFPWQLMAFSIIGVTIISTIGALISIRKVIKLEPAIVFKS</sequence>
<dbReference type="STRING" id="1414854.GQ61_08925"/>
<dbReference type="EMBL" id="CP008743">
    <property type="protein sequence ID" value="ARN85390.1"/>
    <property type="molecule type" value="Genomic_DNA"/>
</dbReference>
<feature type="transmembrane region" description="Helical" evidence="7">
    <location>
        <begin position="266"/>
        <end position="288"/>
    </location>
</feature>
<evidence type="ECO:0000313" key="11">
    <source>
        <dbReference type="Proteomes" id="UP000237351"/>
    </source>
</evidence>
<dbReference type="InterPro" id="IPR051125">
    <property type="entry name" value="ABC-4/HrtB_transporter"/>
</dbReference>
<accession>A0A1W6N675</accession>
<evidence type="ECO:0000256" key="4">
    <source>
        <dbReference type="ARBA" id="ARBA00022692"/>
    </source>
</evidence>
<keyword evidence="11" id="KW-1185">Reference proteome</keyword>
<dbReference type="InterPro" id="IPR025857">
    <property type="entry name" value="MacB_PCD"/>
</dbReference>
<dbReference type="OrthoDB" id="9768465at2"/>
<evidence type="ECO:0000313" key="10">
    <source>
        <dbReference type="EMBL" id="ARN85390.1"/>
    </source>
</evidence>
<evidence type="ECO:0000259" key="8">
    <source>
        <dbReference type="Pfam" id="PF02687"/>
    </source>
</evidence>
<organism evidence="10 11">
    <name type="scientific">Candidatus Nucleicultrix amoebiphila FS5</name>
    <dbReference type="NCBI Taxonomy" id="1414854"/>
    <lineage>
        <taxon>Bacteria</taxon>
        <taxon>Pseudomonadati</taxon>
        <taxon>Pseudomonadota</taxon>
        <taxon>Alphaproteobacteria</taxon>
        <taxon>Holosporales</taxon>
        <taxon>Candidatus Nucleicultricaceae</taxon>
        <taxon>Candidatus Nucleicultrix</taxon>
    </lineage>
</organism>
<keyword evidence="5 7" id="KW-1133">Transmembrane helix</keyword>
<name>A0A1W6N675_9PROT</name>
<dbReference type="Proteomes" id="UP000237351">
    <property type="component" value="Chromosome"/>
</dbReference>
<dbReference type="Pfam" id="PF12704">
    <property type="entry name" value="MacB_PCD"/>
    <property type="match status" value="1"/>
</dbReference>
<evidence type="ECO:0000256" key="2">
    <source>
        <dbReference type="ARBA" id="ARBA00022448"/>
    </source>
</evidence>
<gene>
    <name evidence="10" type="ORF">GQ61_08925</name>
</gene>
<reference evidence="10 11" key="1">
    <citation type="submission" date="2014-06" db="EMBL/GenBank/DDBJ databases">
        <title>The genome of the endonuclear symbiont Nucleicultrix amoebiphila.</title>
        <authorList>
            <person name="Schulz F."/>
            <person name="Horn M."/>
        </authorList>
    </citation>
    <scope>NUCLEOTIDE SEQUENCE [LARGE SCALE GENOMIC DNA]</scope>
    <source>
        <strain evidence="10 11">FS5</strain>
    </source>
</reference>
<feature type="transmembrane region" description="Helical" evidence="7">
    <location>
        <begin position="309"/>
        <end position="328"/>
    </location>
</feature>
<evidence type="ECO:0000259" key="9">
    <source>
        <dbReference type="Pfam" id="PF12704"/>
    </source>
</evidence>
<feature type="domain" description="ABC3 transporter permease C-terminal" evidence="8">
    <location>
        <begin position="270"/>
        <end position="380"/>
    </location>
</feature>
<keyword evidence="3" id="KW-1003">Cell membrane</keyword>
<evidence type="ECO:0000256" key="6">
    <source>
        <dbReference type="ARBA" id="ARBA00023136"/>
    </source>
</evidence>
<feature type="transmembrane region" description="Helical" evidence="7">
    <location>
        <begin position="348"/>
        <end position="370"/>
    </location>
</feature>
<dbReference type="Pfam" id="PF02687">
    <property type="entry name" value="FtsX"/>
    <property type="match status" value="1"/>
</dbReference>
<dbReference type="RefSeq" id="WP_085784952.1">
    <property type="nucleotide sequence ID" value="NZ_CP008743.1"/>
</dbReference>
<dbReference type="InterPro" id="IPR003838">
    <property type="entry name" value="ABC3_permease_C"/>
</dbReference>
<dbReference type="PANTHER" id="PTHR43738">
    <property type="entry name" value="ABC TRANSPORTER, MEMBRANE PROTEIN"/>
    <property type="match status" value="1"/>
</dbReference>
<evidence type="ECO:0000256" key="7">
    <source>
        <dbReference type="SAM" id="Phobius"/>
    </source>
</evidence>
<protein>
    <submittedName>
        <fullName evidence="10">ABC transporter permease</fullName>
    </submittedName>
</protein>
<evidence type="ECO:0000256" key="1">
    <source>
        <dbReference type="ARBA" id="ARBA00004651"/>
    </source>
</evidence>
<comment type="subcellular location">
    <subcellularLocation>
        <location evidence="1">Cell membrane</location>
        <topology evidence="1">Multi-pass membrane protein</topology>
    </subcellularLocation>
</comment>
<proteinExistence type="predicted"/>
<dbReference type="KEGG" id="naf:GQ61_08925"/>
<evidence type="ECO:0000256" key="5">
    <source>
        <dbReference type="ARBA" id="ARBA00022989"/>
    </source>
</evidence>
<keyword evidence="2" id="KW-0813">Transport</keyword>
<dbReference type="PANTHER" id="PTHR43738:SF1">
    <property type="entry name" value="HEMIN TRANSPORT SYSTEM PERMEASE PROTEIN HRTB-RELATED"/>
    <property type="match status" value="1"/>
</dbReference>
<keyword evidence="4 7" id="KW-0812">Transmembrane</keyword>
<dbReference type="AlphaFoldDB" id="A0A1W6N675"/>
<keyword evidence="6 7" id="KW-0472">Membrane</keyword>
<dbReference type="GO" id="GO:0005886">
    <property type="term" value="C:plasma membrane"/>
    <property type="evidence" value="ECO:0007669"/>
    <property type="project" value="UniProtKB-SubCell"/>
</dbReference>
<feature type="domain" description="MacB-like periplasmic core" evidence="9">
    <location>
        <begin position="17"/>
        <end position="236"/>
    </location>
</feature>